<organism evidence="3 4">
    <name type="scientific">Perkinsus chesapeaki</name>
    <name type="common">Clam parasite</name>
    <name type="synonym">Perkinsus andrewsi</name>
    <dbReference type="NCBI Taxonomy" id="330153"/>
    <lineage>
        <taxon>Eukaryota</taxon>
        <taxon>Sar</taxon>
        <taxon>Alveolata</taxon>
        <taxon>Perkinsozoa</taxon>
        <taxon>Perkinsea</taxon>
        <taxon>Perkinsida</taxon>
        <taxon>Perkinsidae</taxon>
        <taxon>Perkinsus</taxon>
    </lineage>
</organism>
<feature type="region of interest" description="Disordered" evidence="1">
    <location>
        <begin position="1"/>
        <end position="29"/>
    </location>
</feature>
<feature type="transmembrane region" description="Helical" evidence="2">
    <location>
        <begin position="135"/>
        <end position="152"/>
    </location>
</feature>
<keyword evidence="2" id="KW-0472">Membrane</keyword>
<feature type="transmembrane region" description="Helical" evidence="2">
    <location>
        <begin position="109"/>
        <end position="129"/>
    </location>
</feature>
<reference evidence="3 4" key="1">
    <citation type="submission" date="2020-04" db="EMBL/GenBank/DDBJ databases">
        <title>Perkinsus chesapeaki whole genome sequence.</title>
        <authorList>
            <person name="Bogema D.R."/>
        </authorList>
    </citation>
    <scope>NUCLEOTIDE SEQUENCE [LARGE SCALE GENOMIC DNA]</scope>
    <source>
        <strain evidence="3">ATCC PRA-425</strain>
    </source>
</reference>
<name>A0A7J6MJN0_PERCH</name>
<dbReference type="AlphaFoldDB" id="A0A7J6MJN0"/>
<dbReference type="EMBL" id="JAAPAO010000127">
    <property type="protein sequence ID" value="KAF4671809.1"/>
    <property type="molecule type" value="Genomic_DNA"/>
</dbReference>
<evidence type="ECO:0000256" key="2">
    <source>
        <dbReference type="SAM" id="Phobius"/>
    </source>
</evidence>
<evidence type="ECO:0000313" key="4">
    <source>
        <dbReference type="Proteomes" id="UP000591131"/>
    </source>
</evidence>
<dbReference type="Proteomes" id="UP000591131">
    <property type="component" value="Unassembled WGS sequence"/>
</dbReference>
<feature type="transmembrane region" description="Helical" evidence="2">
    <location>
        <begin position="269"/>
        <end position="288"/>
    </location>
</feature>
<feature type="transmembrane region" description="Helical" evidence="2">
    <location>
        <begin position="442"/>
        <end position="472"/>
    </location>
</feature>
<feature type="compositionally biased region" description="Low complexity" evidence="1">
    <location>
        <begin position="17"/>
        <end position="27"/>
    </location>
</feature>
<keyword evidence="4" id="KW-1185">Reference proteome</keyword>
<accession>A0A7J6MJN0</accession>
<feature type="transmembrane region" description="Helical" evidence="2">
    <location>
        <begin position="376"/>
        <end position="393"/>
    </location>
</feature>
<sequence>MVDDASLSPPPLEHRSSTSSTVSSVSSLEDKQQLGTTALVPLHGVTMTKLLSNKGEAFYYKQRTSRIRQRRESQLLYNLSEPVEELDEFISHSWNADPQVAVWTMKLRVNFWLAVIISIITTITMSWLFRIESRITTIVGILLYVILLARGQDIPLKLPCVRRTCDKMVFFDRCCIDQVDPIRKVAGIKSIGAYLNKCDSFLVLWSDDYFQRLWCVFELACFLKGSETMSKQRPLKLFMMPIQKSVFRCMFLTTAYWLLLSVSPRSLRLPLDVIMSVALLRFVILGDLGERMKMRYALSEIDFETVQCTESSDKEMIIDLIEEWYGSLEKFKSYVSDKMCHAAKEAVSTDRLMIHICCVSQPAILYGLAHKDMLQPALYACRGMLSLVAVIYISKRFGMASNEKQAVKPNVCRIIVYIVSVLVSIIVDVLESRWIVIRSQQYFQIISCVIGAVSLLVVPAITFSSTASAVFGDRLDDRKCWRWLVDECSL</sequence>
<comment type="caution">
    <text evidence="3">The sequence shown here is derived from an EMBL/GenBank/DDBJ whole genome shotgun (WGS) entry which is preliminary data.</text>
</comment>
<dbReference type="SUPFAM" id="SSF52200">
    <property type="entry name" value="Toll/Interleukin receptor TIR domain"/>
    <property type="match status" value="1"/>
</dbReference>
<evidence type="ECO:0000313" key="3">
    <source>
        <dbReference type="EMBL" id="KAF4671809.1"/>
    </source>
</evidence>
<dbReference type="OrthoDB" id="430721at2759"/>
<protein>
    <submittedName>
        <fullName evidence="3">Uncharacterized protein</fullName>
    </submittedName>
</protein>
<proteinExistence type="predicted"/>
<gene>
    <name evidence="3" type="ORF">FOL47_001182</name>
</gene>
<feature type="transmembrane region" description="Helical" evidence="2">
    <location>
        <begin position="245"/>
        <end position="263"/>
    </location>
</feature>
<keyword evidence="2" id="KW-1133">Transmembrane helix</keyword>
<evidence type="ECO:0000256" key="1">
    <source>
        <dbReference type="SAM" id="MobiDB-lite"/>
    </source>
</evidence>
<dbReference type="InterPro" id="IPR035897">
    <property type="entry name" value="Toll_tir_struct_dom_sf"/>
</dbReference>
<feature type="transmembrane region" description="Helical" evidence="2">
    <location>
        <begin position="414"/>
        <end position="436"/>
    </location>
</feature>
<keyword evidence="2" id="KW-0812">Transmembrane</keyword>